<dbReference type="Pfam" id="PF01261">
    <property type="entry name" value="AP_endonuc_2"/>
    <property type="match status" value="1"/>
</dbReference>
<dbReference type="SUPFAM" id="SSF51658">
    <property type="entry name" value="Xylose isomerase-like"/>
    <property type="match status" value="1"/>
</dbReference>
<feature type="region of interest" description="Disordered" evidence="2">
    <location>
        <begin position="235"/>
        <end position="293"/>
    </location>
</feature>
<dbReference type="HOGENOM" id="CLU_949526_0_0_6"/>
<protein>
    <submittedName>
        <fullName evidence="4">Hydroxypyruvate isomerase</fullName>
    </submittedName>
</protein>
<dbReference type="PANTHER" id="PTHR43489:SF6">
    <property type="entry name" value="HYDROXYPYRUVATE ISOMERASE-RELATED"/>
    <property type="match status" value="1"/>
</dbReference>
<dbReference type="GO" id="GO:0046487">
    <property type="term" value="P:glyoxylate metabolic process"/>
    <property type="evidence" value="ECO:0007669"/>
    <property type="project" value="TreeGrafter"/>
</dbReference>
<dbReference type="Proteomes" id="UP000008932">
    <property type="component" value="Chromosome"/>
</dbReference>
<name>F8H8C6_STUS2</name>
<sequence length="293" mass="31581">MKIAANLSLLFTELPLVERILAARIAGFDGVEIQFPYEVPAIRLKDQLERAGLPLVLINLPAGDLMQGGPGLAAVPERQEAFDAALQEALNYALMVRPACVNVLPGRLAEGVERELALETLERNLWKTADAFDLLGIRVLCEAINPLDMPGFLINSAADLRALLERVEHPTAWRSWTSTIWPVRGWTCRTASPGWPGASVMCSLPIAPGAACPVPARWTSRRRCRRCRPAATRAGWAPNTSRASRAARPASAGSPNGAPAEPSRGISEADVRRQEQAQTLESLSSPGWSAAGI</sequence>
<dbReference type="PANTHER" id="PTHR43489">
    <property type="entry name" value="ISOMERASE"/>
    <property type="match status" value="1"/>
</dbReference>
<feature type="compositionally biased region" description="Polar residues" evidence="2">
    <location>
        <begin position="276"/>
        <end position="287"/>
    </location>
</feature>
<dbReference type="AlphaFoldDB" id="F8H8C6"/>
<reference evidence="4 5" key="1">
    <citation type="journal article" date="2011" name="J. Bacteriol.">
        <title>Complete Genome Sequence of the Type Strain Pseudomonas stutzeri CGMCC 1.1803.</title>
        <authorList>
            <person name="Chen M."/>
            <person name="Yan Y."/>
            <person name="Zhang W."/>
            <person name="Lu W."/>
            <person name="Wang J."/>
            <person name="Ping S."/>
            <person name="Lin M."/>
        </authorList>
    </citation>
    <scope>NUCLEOTIDE SEQUENCE [LARGE SCALE GENOMIC DNA]</scope>
    <source>
        <strain evidence="5">ATCC 17588 / DSM 5190 / CCUG 11256 / JCM 5965 / LMG 11199 / NCIMB 11358 / Stanier 221</strain>
    </source>
</reference>
<dbReference type="EMBL" id="CP002881">
    <property type="protein sequence ID" value="AEJ06295.1"/>
    <property type="molecule type" value="Genomic_DNA"/>
</dbReference>
<gene>
    <name evidence="4" type="ordered locus">PSTAB_3014</name>
</gene>
<evidence type="ECO:0000256" key="2">
    <source>
        <dbReference type="SAM" id="MobiDB-lite"/>
    </source>
</evidence>
<proteinExistence type="predicted"/>
<evidence type="ECO:0000313" key="5">
    <source>
        <dbReference type="Proteomes" id="UP000008932"/>
    </source>
</evidence>
<evidence type="ECO:0000313" key="4">
    <source>
        <dbReference type="EMBL" id="AEJ06295.1"/>
    </source>
</evidence>
<dbReference type="GO" id="GO:0008903">
    <property type="term" value="F:hydroxypyruvate isomerase activity"/>
    <property type="evidence" value="ECO:0007669"/>
    <property type="project" value="TreeGrafter"/>
</dbReference>
<keyword evidence="1 4" id="KW-0413">Isomerase</keyword>
<feature type="domain" description="Xylose isomerase-like TIM barrel" evidence="3">
    <location>
        <begin position="22"/>
        <end position="170"/>
    </location>
</feature>
<reference evidence="5" key="3">
    <citation type="submission" date="2011-06" db="EMBL/GenBank/DDBJ databases">
        <title>Complete genome sequence of Pseudomonas stutzeri strain CGMCC 1.1803.</title>
        <authorList>
            <person name="Yan Y."/>
            <person name="Chen M."/>
            <person name="Lu W."/>
            <person name="Zhang W."/>
            <person name="Ping S."/>
            <person name="Lin M."/>
        </authorList>
    </citation>
    <scope>NUCLEOTIDE SEQUENCE [LARGE SCALE GENOMIC DNA]</scope>
    <source>
        <strain evidence="5">ATCC 17588 / DSM 5190 / CCUG 11256 / JCM 5965 / LMG 11199 / NCIMB 11358 / Stanier 221</strain>
    </source>
</reference>
<dbReference type="InterPro" id="IPR036237">
    <property type="entry name" value="Xyl_isomerase-like_sf"/>
</dbReference>
<evidence type="ECO:0000259" key="3">
    <source>
        <dbReference type="Pfam" id="PF01261"/>
    </source>
</evidence>
<keyword evidence="4" id="KW-0670">Pyruvate</keyword>
<organism evidence="4 5">
    <name type="scientific">Stutzerimonas stutzeri (strain ATCC 17588 / DSM 5190 / CCUG 11256 / JCM 5965 / LMG 11199 / NBRC 14165 / NCIMB 11358 / Stanier 221)</name>
    <name type="common">Pseudomonas stutzeri</name>
    <dbReference type="NCBI Taxonomy" id="96563"/>
    <lineage>
        <taxon>Bacteria</taxon>
        <taxon>Pseudomonadati</taxon>
        <taxon>Pseudomonadota</taxon>
        <taxon>Gammaproteobacteria</taxon>
        <taxon>Pseudomonadales</taxon>
        <taxon>Pseudomonadaceae</taxon>
        <taxon>Stutzerimonas</taxon>
    </lineage>
</organism>
<dbReference type="InterPro" id="IPR013022">
    <property type="entry name" value="Xyl_isomerase-like_TIM-brl"/>
</dbReference>
<feature type="compositionally biased region" description="Low complexity" evidence="2">
    <location>
        <begin position="235"/>
        <end position="263"/>
    </location>
</feature>
<reference key="2">
    <citation type="submission" date="2011-06" db="EMBL/GenBank/DDBJ databases">
        <title>Complete Genome Sequence of Pseudomonas stutzeri Strain CGMCC 1.1803.</title>
        <authorList>
            <person name="Yan Y."/>
            <person name="Chen M."/>
            <person name="Lu W."/>
            <person name="Zhang W."/>
            <person name="Ping S."/>
            <person name="Lin M."/>
        </authorList>
    </citation>
    <scope>NUCLEOTIDE SEQUENCE</scope>
    <source>
        <strain>ATCC 17588</strain>
    </source>
</reference>
<evidence type="ECO:0000256" key="1">
    <source>
        <dbReference type="ARBA" id="ARBA00023235"/>
    </source>
</evidence>
<dbReference type="KEGG" id="psz:PSTAB_3014"/>
<dbReference type="InterPro" id="IPR050417">
    <property type="entry name" value="Sugar_Epim/Isomerase"/>
</dbReference>
<dbReference type="Gene3D" id="3.20.20.150">
    <property type="entry name" value="Divalent-metal-dependent TIM barrel enzymes"/>
    <property type="match status" value="1"/>
</dbReference>
<accession>F8H8C6</accession>